<sequence length="94" mass="10067">MKPTAITCRAQQAHHLALAAAAVLPNVRGIATLAAAAWGKEALDADKRDTRAALRKQGVEEAALALRLELPAQDDRRFSENPDRGFADQGPILN</sequence>
<keyword evidence="3" id="KW-1185">Reference proteome</keyword>
<protein>
    <submittedName>
        <fullName evidence="2">Uncharacterized protein</fullName>
    </submittedName>
</protein>
<feature type="compositionally biased region" description="Basic and acidic residues" evidence="1">
    <location>
        <begin position="74"/>
        <end position="86"/>
    </location>
</feature>
<gene>
    <name evidence="2" type="ORF">M9978_21855</name>
</gene>
<evidence type="ECO:0000256" key="1">
    <source>
        <dbReference type="SAM" id="MobiDB-lite"/>
    </source>
</evidence>
<evidence type="ECO:0000313" key="3">
    <source>
        <dbReference type="Proteomes" id="UP001139451"/>
    </source>
</evidence>
<accession>A0A9X2HRG7</accession>
<dbReference type="EMBL" id="JAMLDX010000030">
    <property type="protein sequence ID" value="MCP3733056.1"/>
    <property type="molecule type" value="Genomic_DNA"/>
</dbReference>
<evidence type="ECO:0000313" key="2">
    <source>
        <dbReference type="EMBL" id="MCP3733056.1"/>
    </source>
</evidence>
<organism evidence="2 3">
    <name type="scientific">Sphingomonas tagetis</name>
    <dbReference type="NCBI Taxonomy" id="2949092"/>
    <lineage>
        <taxon>Bacteria</taxon>
        <taxon>Pseudomonadati</taxon>
        <taxon>Pseudomonadota</taxon>
        <taxon>Alphaproteobacteria</taxon>
        <taxon>Sphingomonadales</taxon>
        <taxon>Sphingomonadaceae</taxon>
        <taxon>Sphingomonas</taxon>
    </lineage>
</organism>
<name>A0A9X2HRG7_9SPHN</name>
<comment type="caution">
    <text evidence="2">The sequence shown here is derived from an EMBL/GenBank/DDBJ whole genome shotgun (WGS) entry which is preliminary data.</text>
</comment>
<reference evidence="2" key="1">
    <citation type="submission" date="2022-05" db="EMBL/GenBank/DDBJ databases">
        <title>Sphingomonas sp. strain MG17 Genome sequencing and assembly.</title>
        <authorList>
            <person name="Kim I."/>
        </authorList>
    </citation>
    <scope>NUCLEOTIDE SEQUENCE</scope>
    <source>
        <strain evidence="2">MG17</strain>
    </source>
</reference>
<dbReference type="AlphaFoldDB" id="A0A9X2HRG7"/>
<proteinExistence type="predicted"/>
<feature type="region of interest" description="Disordered" evidence="1">
    <location>
        <begin position="74"/>
        <end position="94"/>
    </location>
</feature>
<dbReference type="RefSeq" id="WP_254297123.1">
    <property type="nucleotide sequence ID" value="NZ_JAMLDX010000030.1"/>
</dbReference>
<dbReference type="Proteomes" id="UP001139451">
    <property type="component" value="Unassembled WGS sequence"/>
</dbReference>